<proteinExistence type="predicted"/>
<dbReference type="EMBL" id="APML01000006">
    <property type="protein sequence ID" value="ENH98106.1"/>
    <property type="molecule type" value="Genomic_DNA"/>
</dbReference>
<sequence length="249" mass="28668">MKKVSLFNINFDNYDFNDLSKFIDNSISRGDNRFIVTCNVDHIIKLRKSKSFSEVYRAADVVVADGAPIVWSSKILGKPLKSKLSGSDILPILGSSFENKKYKIFLLGAKEGVAKKASENLKKTFPNINIVGYYSPPIGFEESSYENEKIKKMLKRAKPDILFVALGAPKQELWIYNNYQDYNIPISIGVGATLDFIAGNIKRAPVFMQKIGLEWFWRLLKEPKRMWKRYLVEDSKFIYIFIKELLKKK</sequence>
<accession>N4WYJ7</accession>
<dbReference type="InterPro" id="IPR004629">
    <property type="entry name" value="WecG_TagA_CpsF"/>
</dbReference>
<evidence type="ECO:0000313" key="3">
    <source>
        <dbReference type="EMBL" id="ENH98106.1"/>
    </source>
</evidence>
<dbReference type="NCBIfam" id="TIGR00696">
    <property type="entry name" value="wecG_tagA_cpsF"/>
    <property type="match status" value="1"/>
</dbReference>
<evidence type="ECO:0000256" key="2">
    <source>
        <dbReference type="ARBA" id="ARBA00022679"/>
    </source>
</evidence>
<dbReference type="PATRIC" id="fig|1308866.3.peg.414"/>
<evidence type="ECO:0000313" key="4">
    <source>
        <dbReference type="Proteomes" id="UP000012283"/>
    </source>
</evidence>
<name>N4WYJ7_9BACI</name>
<dbReference type="OrthoDB" id="9771846at2"/>
<gene>
    <name evidence="3" type="ORF">J416_02039</name>
</gene>
<dbReference type="Pfam" id="PF03808">
    <property type="entry name" value="Glyco_tran_WecG"/>
    <property type="match status" value="1"/>
</dbReference>
<dbReference type="RefSeq" id="WP_003463632.1">
    <property type="nucleotide sequence ID" value="NZ_APML01000006.1"/>
</dbReference>
<evidence type="ECO:0000256" key="1">
    <source>
        <dbReference type="ARBA" id="ARBA00022676"/>
    </source>
</evidence>
<dbReference type="AlphaFoldDB" id="N4WYJ7"/>
<dbReference type="PANTHER" id="PTHR34136">
    <property type="match status" value="1"/>
</dbReference>
<comment type="caution">
    <text evidence="3">The sequence shown here is derived from an EMBL/GenBank/DDBJ whole genome shotgun (WGS) entry which is preliminary data.</text>
</comment>
<organism evidence="3 4">
    <name type="scientific">Gracilibacillus halophilus YIM-C55.5</name>
    <dbReference type="NCBI Taxonomy" id="1308866"/>
    <lineage>
        <taxon>Bacteria</taxon>
        <taxon>Bacillati</taxon>
        <taxon>Bacillota</taxon>
        <taxon>Bacilli</taxon>
        <taxon>Bacillales</taxon>
        <taxon>Bacillaceae</taxon>
        <taxon>Gracilibacillus</taxon>
    </lineage>
</organism>
<dbReference type="CDD" id="cd06533">
    <property type="entry name" value="Glyco_transf_WecG_TagA"/>
    <property type="match status" value="1"/>
</dbReference>
<dbReference type="eggNOG" id="COG1922">
    <property type="taxonomic scope" value="Bacteria"/>
</dbReference>
<keyword evidence="1" id="KW-0328">Glycosyltransferase</keyword>
<reference evidence="3 4" key="1">
    <citation type="submission" date="2013-03" db="EMBL/GenBank/DDBJ databases">
        <title>Draft genome sequence of Gracibacillus halophilus YIM-C55.5, a moderately halophilic and thermophilic organism from the Xiaochaidamu salt lake.</title>
        <authorList>
            <person name="Sugumar T."/>
            <person name="Polireddy D.R."/>
            <person name="Antony A."/>
            <person name="Madhava Y.R."/>
            <person name="Sivakumar N."/>
        </authorList>
    </citation>
    <scope>NUCLEOTIDE SEQUENCE [LARGE SCALE GENOMIC DNA]</scope>
    <source>
        <strain evidence="3 4">YIM-C55.5</strain>
    </source>
</reference>
<dbReference type="PANTHER" id="PTHR34136:SF1">
    <property type="entry name" value="UDP-N-ACETYL-D-MANNOSAMINURONIC ACID TRANSFERASE"/>
    <property type="match status" value="1"/>
</dbReference>
<protein>
    <submittedName>
        <fullName evidence="3">Teichoic acid biosynthesis protein</fullName>
    </submittedName>
</protein>
<keyword evidence="4" id="KW-1185">Reference proteome</keyword>
<dbReference type="GO" id="GO:0016758">
    <property type="term" value="F:hexosyltransferase activity"/>
    <property type="evidence" value="ECO:0007669"/>
    <property type="project" value="TreeGrafter"/>
</dbReference>
<keyword evidence="2" id="KW-0808">Transferase</keyword>
<dbReference type="STRING" id="1308866.J416_02039"/>
<dbReference type="Proteomes" id="UP000012283">
    <property type="component" value="Unassembled WGS sequence"/>
</dbReference>